<evidence type="ECO:0000259" key="9">
    <source>
        <dbReference type="PROSITE" id="PS00028"/>
    </source>
</evidence>
<evidence type="ECO:0000313" key="10">
    <source>
        <dbReference type="EMBL" id="RTG91364.1"/>
    </source>
</evidence>
<evidence type="ECO:0000256" key="6">
    <source>
        <dbReference type="ARBA" id="ARBA00022842"/>
    </source>
</evidence>
<organism evidence="10 11">
    <name type="scientific">Schistosoma bovis</name>
    <name type="common">Blood fluke</name>
    <dbReference type="NCBI Taxonomy" id="6184"/>
    <lineage>
        <taxon>Eukaryota</taxon>
        <taxon>Metazoa</taxon>
        <taxon>Spiralia</taxon>
        <taxon>Lophotrochozoa</taxon>
        <taxon>Platyhelminthes</taxon>
        <taxon>Trematoda</taxon>
        <taxon>Digenea</taxon>
        <taxon>Strigeidida</taxon>
        <taxon>Schistosomatoidea</taxon>
        <taxon>Schistosomatidae</taxon>
        <taxon>Schistosoma</taxon>
    </lineage>
</organism>
<comment type="subcellular location">
    <subcellularLocation>
        <location evidence="1">Membrane</location>
        <topology evidence="1">Multi-pass membrane protein</topology>
    </subcellularLocation>
</comment>
<dbReference type="Gene3D" id="3.40.50.1000">
    <property type="entry name" value="HAD superfamily/HAD-like"/>
    <property type="match status" value="1"/>
</dbReference>
<dbReference type="InterPro" id="IPR006544">
    <property type="entry name" value="P-type_TPase_V"/>
</dbReference>
<dbReference type="InterPro" id="IPR023214">
    <property type="entry name" value="HAD_sf"/>
</dbReference>
<dbReference type="PANTHER" id="PTHR45630:SF8">
    <property type="entry name" value="CATION-TRANSPORTING ATPASE"/>
    <property type="match status" value="1"/>
</dbReference>
<dbReference type="InterPro" id="IPR023299">
    <property type="entry name" value="ATPase_P-typ_cyto_dom_N"/>
</dbReference>
<keyword evidence="6" id="KW-0460">Magnesium</keyword>
<dbReference type="Proteomes" id="UP000290809">
    <property type="component" value="Unassembled WGS sequence"/>
</dbReference>
<dbReference type="EMBL" id="QMKO01000198">
    <property type="protein sequence ID" value="RTG91364.1"/>
    <property type="molecule type" value="Genomic_DNA"/>
</dbReference>
<evidence type="ECO:0000256" key="5">
    <source>
        <dbReference type="ARBA" id="ARBA00022840"/>
    </source>
</evidence>
<dbReference type="GO" id="GO:0016020">
    <property type="term" value="C:membrane"/>
    <property type="evidence" value="ECO:0007669"/>
    <property type="project" value="UniProtKB-SubCell"/>
</dbReference>
<keyword evidence="5" id="KW-0067">ATP-binding</keyword>
<protein>
    <recommendedName>
        <fullName evidence="9">C2H2-type domain-containing protein</fullName>
    </recommendedName>
</protein>
<evidence type="ECO:0000256" key="4">
    <source>
        <dbReference type="ARBA" id="ARBA00022741"/>
    </source>
</evidence>
<dbReference type="GO" id="GO:0046872">
    <property type="term" value="F:metal ion binding"/>
    <property type="evidence" value="ECO:0007669"/>
    <property type="project" value="UniProtKB-KW"/>
</dbReference>
<dbReference type="GO" id="GO:0140358">
    <property type="term" value="F:P-type transmembrane transporter activity"/>
    <property type="evidence" value="ECO:0007669"/>
    <property type="project" value="InterPro"/>
</dbReference>
<dbReference type="STRING" id="6184.A0A430QUQ1"/>
<dbReference type="GO" id="GO:0015203">
    <property type="term" value="F:polyamine transmembrane transporter activity"/>
    <property type="evidence" value="ECO:0007669"/>
    <property type="project" value="TreeGrafter"/>
</dbReference>
<keyword evidence="7" id="KW-1278">Translocase</keyword>
<feature type="region of interest" description="Disordered" evidence="8">
    <location>
        <begin position="243"/>
        <end position="275"/>
    </location>
</feature>
<feature type="compositionally biased region" description="Basic and acidic residues" evidence="8">
    <location>
        <begin position="344"/>
        <end position="353"/>
    </location>
</feature>
<dbReference type="InterPro" id="IPR013087">
    <property type="entry name" value="Znf_C2H2_type"/>
</dbReference>
<name>A0A430QUQ1_SCHBO</name>
<reference evidence="10 11" key="1">
    <citation type="journal article" date="2019" name="PLoS Pathog.">
        <title>Genome sequence of the bovine parasite Schistosoma bovis Tanzania.</title>
        <authorList>
            <person name="Oey H."/>
            <person name="Zakrzewski M."/>
            <person name="Gobert G."/>
            <person name="Gravermann K."/>
            <person name="Stoye J."/>
            <person name="Jones M."/>
            <person name="Mcmanus D."/>
            <person name="Krause L."/>
        </authorList>
    </citation>
    <scope>NUCLEOTIDE SEQUENCE [LARGE SCALE GENOMIC DNA]</scope>
    <source>
        <strain evidence="10 11">TAN1997</strain>
    </source>
</reference>
<feature type="compositionally biased region" description="Basic and acidic residues" evidence="8">
    <location>
        <begin position="248"/>
        <end position="260"/>
    </location>
</feature>
<sequence>MAVPAIVRPSSKTSLMEKTSEKFNGDDIPYEVGILRQFPFSSSLQLPRDFHSTLLEYTREGYRVLALAWKPLKATYTKVLRVSRERVEQDLQFLGLLIMENRLKPETTQVIETLRYANIRPVMVTGCILSFFNMSKSEERLLLKSICGEVVKDTFLEAKDSYGNWYPVKVLKVDKSRVKWTPVNKLRKATQYEIDYVLKFCKEQGSLSANKIPNKFDLQHSCSSSSSSEYISGIPRAKRIRTTLSESRSTDRALDSEIPKYRSRPTRASTSSSSVLEDKKILHPTLYDGIIEQDGMVYDKIVFQFHEACRRRRELKRKAIEENEMYLYGFDGSVSVLGQTSSERSNHQTRRDPNLLNSPKSSSEELKIIQQKTQLRHHWDRQSHPLRKVTKYDICLFSHSVPYFFLHSYADKSKETKLLEKASHLSNSSLNLSESSKCDERPRRTIVYKREAEIKISSMPIPREIFTKVPAKSAAPVVYPCPHCSRQLRNSKLLDAHIVNYHKSVSGSTKSTTHTKKEIYQNRYLPWKSHMQLSSLGPMSKEKPRSSAPEFTRLLSCHCCNARAYATEKELGLIQCSHCLCWFHRLCGGTSFDSKLFSNVDLLSNNELCSPVVCNNCRMVLRPARRSRRNEWRTGLLRSHDLNSEFSKRGLLTDVSSILNKACQLRPLLASGWQILNRSNLPSVSDQVKQDSGVFKNAYQDASKPSEFPTSKFAGSIKHTAPVIHTPEDQVNRKLSLLNNFYY</sequence>
<dbReference type="AlphaFoldDB" id="A0A430QUQ1"/>
<proteinExistence type="predicted"/>
<dbReference type="Gene3D" id="3.40.1110.10">
    <property type="entry name" value="Calcium-transporting ATPase, cytoplasmic domain N"/>
    <property type="match status" value="1"/>
</dbReference>
<keyword evidence="11" id="KW-1185">Reference proteome</keyword>
<gene>
    <name evidence="10" type="ORF">DC041_0010503</name>
</gene>
<dbReference type="GO" id="GO:0019829">
    <property type="term" value="F:ATPase-coupled monoatomic cation transmembrane transporter activity"/>
    <property type="evidence" value="ECO:0007669"/>
    <property type="project" value="TreeGrafter"/>
</dbReference>
<dbReference type="GO" id="GO:0006874">
    <property type="term" value="P:intracellular calcium ion homeostasis"/>
    <property type="evidence" value="ECO:0007669"/>
    <property type="project" value="TreeGrafter"/>
</dbReference>
<feature type="region of interest" description="Disordered" evidence="8">
    <location>
        <begin position="339"/>
        <end position="363"/>
    </location>
</feature>
<feature type="domain" description="C2H2-type" evidence="9">
    <location>
        <begin position="481"/>
        <end position="502"/>
    </location>
</feature>
<evidence type="ECO:0000256" key="3">
    <source>
        <dbReference type="ARBA" id="ARBA00022723"/>
    </source>
</evidence>
<keyword evidence="4" id="KW-0547">Nucleotide-binding</keyword>
<dbReference type="SUPFAM" id="SSF81660">
    <property type="entry name" value="Metal cation-transporting ATPase, ATP-binding domain N"/>
    <property type="match status" value="1"/>
</dbReference>
<evidence type="ECO:0000256" key="7">
    <source>
        <dbReference type="ARBA" id="ARBA00022967"/>
    </source>
</evidence>
<evidence type="ECO:0000256" key="1">
    <source>
        <dbReference type="ARBA" id="ARBA00004141"/>
    </source>
</evidence>
<evidence type="ECO:0000256" key="8">
    <source>
        <dbReference type="SAM" id="MobiDB-lite"/>
    </source>
</evidence>
<evidence type="ECO:0000256" key="2">
    <source>
        <dbReference type="ARBA" id="ARBA00022553"/>
    </source>
</evidence>
<dbReference type="PANTHER" id="PTHR45630">
    <property type="entry name" value="CATION-TRANSPORTING ATPASE-RELATED"/>
    <property type="match status" value="1"/>
</dbReference>
<keyword evidence="2" id="KW-0597">Phosphoprotein</keyword>
<dbReference type="GO" id="GO:0005524">
    <property type="term" value="F:ATP binding"/>
    <property type="evidence" value="ECO:0007669"/>
    <property type="project" value="UniProtKB-KW"/>
</dbReference>
<accession>A0A430QUQ1</accession>
<keyword evidence="3" id="KW-0479">Metal-binding</keyword>
<evidence type="ECO:0000313" key="11">
    <source>
        <dbReference type="Proteomes" id="UP000290809"/>
    </source>
</evidence>
<dbReference type="PROSITE" id="PS00028">
    <property type="entry name" value="ZINC_FINGER_C2H2_1"/>
    <property type="match status" value="1"/>
</dbReference>
<comment type="caution">
    <text evidence="10">The sequence shown here is derived from an EMBL/GenBank/DDBJ whole genome shotgun (WGS) entry which is preliminary data.</text>
</comment>